<dbReference type="AlphaFoldDB" id="A0A4Y9VRA6"/>
<comment type="caution">
    <text evidence="11">The sequence shown here is derived from an EMBL/GenBank/DDBJ whole genome shotgun (WGS) entry which is preliminary data.</text>
</comment>
<evidence type="ECO:0000256" key="2">
    <source>
        <dbReference type="ARBA" id="ARBA00004196"/>
    </source>
</evidence>
<comment type="subcellular location">
    <subcellularLocation>
        <location evidence="2">Cell envelope</location>
    </subcellularLocation>
</comment>
<reference evidence="11 12" key="1">
    <citation type="submission" date="2018-02" db="EMBL/GenBank/DDBJ databases">
        <title>A novel lanthanide dependent methylotroph, Methylotenera sp. La3113.</title>
        <authorList>
            <person name="Lv H."/>
            <person name="Tani A."/>
        </authorList>
    </citation>
    <scope>NUCLEOTIDE SEQUENCE [LARGE SCALE GENOMIC DNA]</scope>
    <source>
        <strain evidence="11 12">La3113</strain>
    </source>
</reference>
<organism evidence="11 12">
    <name type="scientific">Methylotenera oryzisoli</name>
    <dbReference type="NCBI Taxonomy" id="2080758"/>
    <lineage>
        <taxon>Bacteria</taxon>
        <taxon>Pseudomonadati</taxon>
        <taxon>Pseudomonadota</taxon>
        <taxon>Betaproteobacteria</taxon>
        <taxon>Nitrosomonadales</taxon>
        <taxon>Methylophilaceae</taxon>
        <taxon>Methylotenera</taxon>
    </lineage>
</organism>
<dbReference type="InterPro" id="IPR054337">
    <property type="entry name" value="Mtrc-MtrF-like_dom_II/IV"/>
</dbReference>
<dbReference type="InterPro" id="IPR036280">
    <property type="entry name" value="Multihaem_cyt_sf"/>
</dbReference>
<keyword evidence="4" id="KW-0349">Heme</keyword>
<dbReference type="Pfam" id="PF00498">
    <property type="entry name" value="FHA"/>
    <property type="match status" value="1"/>
</dbReference>
<dbReference type="InterPro" id="IPR051829">
    <property type="entry name" value="Multiheme_Cytochr_ET"/>
</dbReference>
<dbReference type="GO" id="GO:0030313">
    <property type="term" value="C:cell envelope"/>
    <property type="evidence" value="ECO:0007669"/>
    <property type="project" value="UniProtKB-SubCell"/>
</dbReference>
<keyword evidence="12" id="KW-1185">Reference proteome</keyword>
<dbReference type="Pfam" id="PF14537">
    <property type="entry name" value="Cytochrom_c3_2"/>
    <property type="match status" value="1"/>
</dbReference>
<dbReference type="SUPFAM" id="SSF48695">
    <property type="entry name" value="Multiheme cytochromes"/>
    <property type="match status" value="2"/>
</dbReference>
<dbReference type="RefSeq" id="WP_135277220.1">
    <property type="nucleotide sequence ID" value="NZ_PQVH01000008.1"/>
</dbReference>
<comment type="cofactor">
    <cofactor evidence="1">
        <name>heme c</name>
        <dbReference type="ChEBI" id="CHEBI:61717"/>
    </cofactor>
</comment>
<evidence type="ECO:0000256" key="1">
    <source>
        <dbReference type="ARBA" id="ARBA00001926"/>
    </source>
</evidence>
<gene>
    <name evidence="11" type="ORF">C3Y98_06035</name>
</gene>
<dbReference type="PROSITE" id="PS50006">
    <property type="entry name" value="FHA_DOMAIN"/>
    <property type="match status" value="1"/>
</dbReference>
<keyword evidence="5" id="KW-0479">Metal-binding</keyword>
<keyword evidence="7" id="KW-0249">Electron transport</keyword>
<dbReference type="GO" id="GO:0046872">
    <property type="term" value="F:metal ion binding"/>
    <property type="evidence" value="ECO:0007669"/>
    <property type="project" value="UniProtKB-KW"/>
</dbReference>
<dbReference type="InterPro" id="IPR012286">
    <property type="entry name" value="Tetrahaem_cytochrome"/>
</dbReference>
<dbReference type="PANTHER" id="PTHR35038">
    <property type="entry name" value="DISSIMILATORY SULFITE REDUCTASE SIRA"/>
    <property type="match status" value="1"/>
</dbReference>
<keyword evidence="9" id="KW-1133">Transmembrane helix</keyword>
<keyword evidence="9" id="KW-0472">Membrane</keyword>
<evidence type="ECO:0000256" key="7">
    <source>
        <dbReference type="ARBA" id="ARBA00022982"/>
    </source>
</evidence>
<evidence type="ECO:0000256" key="3">
    <source>
        <dbReference type="ARBA" id="ARBA00022448"/>
    </source>
</evidence>
<keyword evidence="6" id="KW-0732">Signal</keyword>
<evidence type="ECO:0000313" key="11">
    <source>
        <dbReference type="EMBL" id="TFW71647.1"/>
    </source>
</evidence>
<evidence type="ECO:0000256" key="6">
    <source>
        <dbReference type="ARBA" id="ARBA00022729"/>
    </source>
</evidence>
<proteinExistence type="predicted"/>
<dbReference type="CDD" id="cd08168">
    <property type="entry name" value="Cytochrom_C3"/>
    <property type="match status" value="1"/>
</dbReference>
<evidence type="ECO:0000256" key="9">
    <source>
        <dbReference type="SAM" id="Phobius"/>
    </source>
</evidence>
<name>A0A4Y9VRA6_9PROT</name>
<sequence>MINCLLIKITTNSRGLPVRNYRTIHATELMIGRGAECTIHLADPRIAMHHAVIKELEDGHIYVVSLNGEVEVEGAILQNVKLTPGKQIMIGPYQLNVEPAPPDVNLSISLTLTQPLPDDYQDLKARTHDPLPNAFKFKWRLSMWLAALIALTFLLLPLAQNLIPPLQTSMSTLPFGFDRIWSPGRISTAHRHFGSQCFNCHQAPLKKVSDQACVHCHQDTAPHIADPELQKRSLKAAHRFIGSMRCAECHQEHKAPHPLARQDNNMCIKCHGAIRTIDRDTKLPNIRDFEKQHPDFKLSFKTGPNAKDVVRIPQAEKAKLIENSGLKFPHNQHVGKVQGPNGIWDVRELACTSCHQAEGKEMRFKALSYKNNCSTCHTSELQIGPKDNKLTLPHGDEQNMFNSLKLYAPKEFDRYSDQLKNNGCAYCHAIQDAQPGDKTPWQTIPLRLNNDWLSKAQFNHAAHRTQECTSCHKVAESISSADVAIPDRQSCLLCHSGNTQKHKRIASSCMSCHTFHNAHQGYDLITGAKVDSKDIDLLNALPNGAKQP</sequence>
<dbReference type="InterPro" id="IPR008984">
    <property type="entry name" value="SMAD_FHA_dom_sf"/>
</dbReference>
<evidence type="ECO:0000256" key="8">
    <source>
        <dbReference type="ARBA" id="ARBA00023004"/>
    </source>
</evidence>
<accession>A0A4Y9VRA6</accession>
<dbReference type="Proteomes" id="UP000297706">
    <property type="component" value="Unassembled WGS sequence"/>
</dbReference>
<dbReference type="Pfam" id="PF22113">
    <property type="entry name" value="Mtrc-MtrF_II-IV_dom"/>
    <property type="match status" value="1"/>
</dbReference>
<dbReference type="OrthoDB" id="9814800at2"/>
<feature type="transmembrane region" description="Helical" evidence="9">
    <location>
        <begin position="141"/>
        <end position="159"/>
    </location>
</feature>
<evidence type="ECO:0000256" key="5">
    <source>
        <dbReference type="ARBA" id="ARBA00022723"/>
    </source>
</evidence>
<dbReference type="CDD" id="cd00060">
    <property type="entry name" value="FHA"/>
    <property type="match status" value="1"/>
</dbReference>
<keyword evidence="3" id="KW-0813">Transport</keyword>
<evidence type="ECO:0000259" key="10">
    <source>
        <dbReference type="PROSITE" id="PS50006"/>
    </source>
</evidence>
<evidence type="ECO:0000313" key="12">
    <source>
        <dbReference type="Proteomes" id="UP000297706"/>
    </source>
</evidence>
<dbReference type="SUPFAM" id="SSF49879">
    <property type="entry name" value="SMAD/FHA domain"/>
    <property type="match status" value="1"/>
</dbReference>
<evidence type="ECO:0000256" key="4">
    <source>
        <dbReference type="ARBA" id="ARBA00022617"/>
    </source>
</evidence>
<dbReference type="Gene3D" id="2.60.200.20">
    <property type="match status" value="1"/>
</dbReference>
<dbReference type="InterPro" id="IPR000253">
    <property type="entry name" value="FHA_dom"/>
</dbReference>
<dbReference type="Gene3D" id="3.90.10.10">
    <property type="entry name" value="Cytochrome C3"/>
    <property type="match status" value="3"/>
</dbReference>
<keyword evidence="9" id="KW-0812">Transmembrane</keyword>
<dbReference type="EMBL" id="PQVH01000008">
    <property type="protein sequence ID" value="TFW71647.1"/>
    <property type="molecule type" value="Genomic_DNA"/>
</dbReference>
<protein>
    <recommendedName>
        <fullName evidence="10">FHA domain-containing protein</fullName>
    </recommendedName>
</protein>
<keyword evidence="8" id="KW-0408">Iron</keyword>
<feature type="domain" description="FHA" evidence="10">
    <location>
        <begin position="29"/>
        <end position="82"/>
    </location>
</feature>